<dbReference type="PANTHER" id="PTHR11132">
    <property type="entry name" value="SOLUTE CARRIER FAMILY 35"/>
    <property type="match status" value="1"/>
</dbReference>
<dbReference type="Proteomes" id="UP000186817">
    <property type="component" value="Unassembled WGS sequence"/>
</dbReference>
<dbReference type="AlphaFoldDB" id="A0A1Q9D9J9"/>
<keyword evidence="2" id="KW-0812">Transmembrane</keyword>
<gene>
    <name evidence="5" type="primary">SLC35C2</name>
    <name evidence="5" type="ORF">AK812_SmicGene26451</name>
</gene>
<comment type="caution">
    <text evidence="5">The sequence shown here is derived from an EMBL/GenBank/DDBJ whole genome shotgun (WGS) entry which is preliminary data.</text>
</comment>
<evidence type="ECO:0000256" key="4">
    <source>
        <dbReference type="ARBA" id="ARBA00023136"/>
    </source>
</evidence>
<dbReference type="OMA" id="NIVECRE"/>
<evidence type="ECO:0000313" key="5">
    <source>
        <dbReference type="EMBL" id="OLP91828.1"/>
    </source>
</evidence>
<dbReference type="Pfam" id="PF03151">
    <property type="entry name" value="TPT"/>
    <property type="match status" value="1"/>
</dbReference>
<keyword evidence="6" id="KW-1185">Reference proteome</keyword>
<keyword evidence="4" id="KW-0472">Membrane</keyword>
<evidence type="ECO:0000256" key="1">
    <source>
        <dbReference type="ARBA" id="ARBA00004141"/>
    </source>
</evidence>
<evidence type="ECO:0000256" key="3">
    <source>
        <dbReference type="ARBA" id="ARBA00022989"/>
    </source>
</evidence>
<keyword evidence="3" id="KW-1133">Transmembrane helix</keyword>
<evidence type="ECO:0000256" key="2">
    <source>
        <dbReference type="ARBA" id="ARBA00022692"/>
    </source>
</evidence>
<dbReference type="OrthoDB" id="18894at2759"/>
<organism evidence="5 6">
    <name type="scientific">Symbiodinium microadriaticum</name>
    <name type="common">Dinoflagellate</name>
    <name type="synonym">Zooxanthella microadriatica</name>
    <dbReference type="NCBI Taxonomy" id="2951"/>
    <lineage>
        <taxon>Eukaryota</taxon>
        <taxon>Sar</taxon>
        <taxon>Alveolata</taxon>
        <taxon>Dinophyceae</taxon>
        <taxon>Suessiales</taxon>
        <taxon>Symbiodiniaceae</taxon>
        <taxon>Symbiodinium</taxon>
    </lineage>
</organism>
<accession>A0A1Q9D9J9</accession>
<proteinExistence type="predicted"/>
<dbReference type="InterPro" id="IPR050186">
    <property type="entry name" value="TPT_transporter"/>
</dbReference>
<protein>
    <submittedName>
        <fullName evidence="5">Solute carrier family 35 member C2</fullName>
    </submittedName>
</protein>
<reference evidence="5 6" key="1">
    <citation type="submission" date="2016-02" db="EMBL/GenBank/DDBJ databases">
        <title>Genome analysis of coral dinoflagellate symbionts highlights evolutionary adaptations to a symbiotic lifestyle.</title>
        <authorList>
            <person name="Aranda M."/>
            <person name="Li Y."/>
            <person name="Liew Y.J."/>
            <person name="Baumgarten S."/>
            <person name="Simakov O."/>
            <person name="Wilson M."/>
            <person name="Piel J."/>
            <person name="Ashoor H."/>
            <person name="Bougouffa S."/>
            <person name="Bajic V.B."/>
            <person name="Ryu T."/>
            <person name="Ravasi T."/>
            <person name="Bayer T."/>
            <person name="Micklem G."/>
            <person name="Kim H."/>
            <person name="Bhak J."/>
            <person name="Lajeunesse T.C."/>
            <person name="Voolstra C.R."/>
        </authorList>
    </citation>
    <scope>NUCLEOTIDE SEQUENCE [LARGE SCALE GENOMIC DNA]</scope>
    <source>
        <strain evidence="5 6">CCMP2467</strain>
    </source>
</reference>
<name>A0A1Q9D9J9_SYMMI</name>
<dbReference type="GO" id="GO:0016020">
    <property type="term" value="C:membrane"/>
    <property type="evidence" value="ECO:0007669"/>
    <property type="project" value="UniProtKB-SubCell"/>
</dbReference>
<comment type="subcellular location">
    <subcellularLocation>
        <location evidence="1">Membrane</location>
        <topology evidence="1">Multi-pass membrane protein</topology>
    </subcellularLocation>
</comment>
<dbReference type="InterPro" id="IPR004853">
    <property type="entry name" value="Sugar_P_trans_dom"/>
</dbReference>
<dbReference type="EMBL" id="LSRX01000648">
    <property type="protein sequence ID" value="OLP91828.1"/>
    <property type="molecule type" value="Genomic_DNA"/>
</dbReference>
<evidence type="ECO:0000313" key="6">
    <source>
        <dbReference type="Proteomes" id="UP000186817"/>
    </source>
</evidence>
<sequence>MRTHFFGRLACWMSADGFARWSLSWRWQMCGLVITWWSISAAVTVVMKQTVGRDGSYQFPFALTAMTNGVCGWMSVLACRSKRTKSARRNSLLRWLDIVKLVGLGVIQGIEIGMSNKSLEYLSVSTRTILSSLSVFFMMMSAQLWGLEHLDRLRICSACCQVLGGLLHAVGASHDSGEHPVGTQIRGMLLQLFTLMLASQRWVMLQFLMQKSKLQLCKIELAAFIMPVTSLVCFVLAAIFERDAFDWPLMQEAGLPWTVASVACGIGILTVAELRLVHISSAVALQVLGTLHQIPLVITGVVWFQDPVDLQSALGFAFCICGALCYARAKHLPLDRTDLNGKDSQTADRSLQLDE</sequence>